<organism evidence="1 2">
    <name type="scientific">Trichomalopsis sarcophagae</name>
    <dbReference type="NCBI Taxonomy" id="543379"/>
    <lineage>
        <taxon>Eukaryota</taxon>
        <taxon>Metazoa</taxon>
        <taxon>Ecdysozoa</taxon>
        <taxon>Arthropoda</taxon>
        <taxon>Hexapoda</taxon>
        <taxon>Insecta</taxon>
        <taxon>Pterygota</taxon>
        <taxon>Neoptera</taxon>
        <taxon>Endopterygota</taxon>
        <taxon>Hymenoptera</taxon>
        <taxon>Apocrita</taxon>
        <taxon>Proctotrupomorpha</taxon>
        <taxon>Chalcidoidea</taxon>
        <taxon>Pteromalidae</taxon>
        <taxon>Pteromalinae</taxon>
        <taxon>Trichomalopsis</taxon>
    </lineage>
</organism>
<proteinExistence type="predicted"/>
<accession>A0A232EDU2</accession>
<comment type="caution">
    <text evidence="1">The sequence shown here is derived from an EMBL/GenBank/DDBJ whole genome shotgun (WGS) entry which is preliminary data.</text>
</comment>
<dbReference type="Proteomes" id="UP000215335">
    <property type="component" value="Unassembled WGS sequence"/>
</dbReference>
<name>A0A232EDU2_9HYME</name>
<gene>
    <name evidence="1" type="ORF">TSAR_006276</name>
</gene>
<protein>
    <submittedName>
        <fullName evidence="1">Uncharacterized protein</fullName>
    </submittedName>
</protein>
<evidence type="ECO:0000313" key="2">
    <source>
        <dbReference type="Proteomes" id="UP000215335"/>
    </source>
</evidence>
<dbReference type="EMBL" id="NNAY01005839">
    <property type="protein sequence ID" value="OXU16536.1"/>
    <property type="molecule type" value="Genomic_DNA"/>
</dbReference>
<dbReference type="AlphaFoldDB" id="A0A232EDU2"/>
<sequence length="99" mass="11725">MVLFYTAQLACERGDEAKRHRRLLVRKSYPFVTKTDLRSTCDTRACSLIKWRGSAAKASLRSRRSRGVRDTIYFYIGVWIFHDTEKNAYHHCSWLFLAY</sequence>
<reference evidence="1 2" key="1">
    <citation type="journal article" date="2017" name="Curr. Biol.">
        <title>The Evolution of Venom by Co-option of Single-Copy Genes.</title>
        <authorList>
            <person name="Martinson E.O."/>
            <person name="Mrinalini"/>
            <person name="Kelkar Y.D."/>
            <person name="Chang C.H."/>
            <person name="Werren J.H."/>
        </authorList>
    </citation>
    <scope>NUCLEOTIDE SEQUENCE [LARGE SCALE GENOMIC DNA]</scope>
    <source>
        <strain evidence="1 2">Alberta</strain>
        <tissue evidence="1">Whole body</tissue>
    </source>
</reference>
<keyword evidence="2" id="KW-1185">Reference proteome</keyword>
<evidence type="ECO:0000313" key="1">
    <source>
        <dbReference type="EMBL" id="OXU16536.1"/>
    </source>
</evidence>